<keyword evidence="2" id="KW-1185">Reference proteome</keyword>
<evidence type="ECO:0000313" key="2">
    <source>
        <dbReference type="Proteomes" id="UP000076738"/>
    </source>
</evidence>
<gene>
    <name evidence="1" type="ORF">CALVIDRAFT_370231</name>
</gene>
<protein>
    <submittedName>
        <fullName evidence="1">Uncharacterized protein</fullName>
    </submittedName>
</protein>
<dbReference type="EMBL" id="KV417330">
    <property type="protein sequence ID" value="KZO91029.1"/>
    <property type="molecule type" value="Genomic_DNA"/>
</dbReference>
<organism evidence="1 2">
    <name type="scientific">Calocera viscosa (strain TUFC12733)</name>
    <dbReference type="NCBI Taxonomy" id="1330018"/>
    <lineage>
        <taxon>Eukaryota</taxon>
        <taxon>Fungi</taxon>
        <taxon>Dikarya</taxon>
        <taxon>Basidiomycota</taxon>
        <taxon>Agaricomycotina</taxon>
        <taxon>Dacrymycetes</taxon>
        <taxon>Dacrymycetales</taxon>
        <taxon>Dacrymycetaceae</taxon>
        <taxon>Calocera</taxon>
    </lineage>
</organism>
<reference evidence="1 2" key="1">
    <citation type="journal article" date="2016" name="Mol. Biol. Evol.">
        <title>Comparative Genomics of Early-Diverging Mushroom-Forming Fungi Provides Insights into the Origins of Lignocellulose Decay Capabilities.</title>
        <authorList>
            <person name="Nagy L.G."/>
            <person name="Riley R."/>
            <person name="Tritt A."/>
            <person name="Adam C."/>
            <person name="Daum C."/>
            <person name="Floudas D."/>
            <person name="Sun H."/>
            <person name="Yadav J.S."/>
            <person name="Pangilinan J."/>
            <person name="Larsson K.H."/>
            <person name="Matsuura K."/>
            <person name="Barry K."/>
            <person name="Labutti K."/>
            <person name="Kuo R."/>
            <person name="Ohm R.A."/>
            <person name="Bhattacharya S.S."/>
            <person name="Shirouzu T."/>
            <person name="Yoshinaga Y."/>
            <person name="Martin F.M."/>
            <person name="Grigoriev I.V."/>
            <person name="Hibbett D.S."/>
        </authorList>
    </citation>
    <scope>NUCLEOTIDE SEQUENCE [LARGE SCALE GENOMIC DNA]</scope>
    <source>
        <strain evidence="1 2">TUFC12733</strain>
    </source>
</reference>
<evidence type="ECO:0000313" key="1">
    <source>
        <dbReference type="EMBL" id="KZO91029.1"/>
    </source>
</evidence>
<proteinExistence type="predicted"/>
<sequence length="147" mass="16187">MPAAMYMIRTLSIEVAAASRRAGQLIIFLRQKGRRDAMVALPRARGRVVVFVSSPRFCLRRCARGEARRDEKVCHAHRCPLRRTLNLPPCPSLPPTFSAPPPLILHAQYIAPTEHSASSLISLTPPPLPLLSQLTPAPPLHTTPHIA</sequence>
<dbReference type="AlphaFoldDB" id="A0A167GY36"/>
<name>A0A167GY36_CALVF</name>
<accession>A0A167GY36</accession>
<dbReference type="Proteomes" id="UP000076738">
    <property type="component" value="Unassembled WGS sequence"/>
</dbReference>